<comment type="function">
    <text evidence="1">Required for efficient ubiquinone (coenzyme Q) biosynthesis. UbiK is probably an accessory factor of Ubi enzymes and facilitates ubiquinone biosynthesis by acting as an assembly factor, a targeting factor, or both.</text>
</comment>
<evidence type="ECO:0000313" key="2">
    <source>
        <dbReference type="EMBL" id="MBE8716053.1"/>
    </source>
</evidence>
<comment type="pathway">
    <text evidence="1">Cofactor biosynthesis; ubiquinone biosynthesis.</text>
</comment>
<dbReference type="Pfam" id="PF04380">
    <property type="entry name" value="BMFP"/>
    <property type="match status" value="1"/>
</dbReference>
<comment type="similarity">
    <text evidence="1">Belongs to the UbiK family.</text>
</comment>
<reference evidence="2" key="1">
    <citation type="submission" date="2018-07" db="EMBL/GenBank/DDBJ databases">
        <title>Genome assembly of strain Ka43.</title>
        <authorList>
            <person name="Kukolya J."/>
            <person name="Nagy I."/>
            <person name="Horvath B."/>
            <person name="Toth A."/>
        </authorList>
    </citation>
    <scope>NUCLEOTIDE SEQUENCE</scope>
    <source>
        <strain evidence="2">KB43</strain>
    </source>
</reference>
<dbReference type="EMBL" id="PRDL01000001">
    <property type="protein sequence ID" value="MBE8716053.1"/>
    <property type="molecule type" value="Genomic_DNA"/>
</dbReference>
<dbReference type="PANTHER" id="PTHR38040:SF1">
    <property type="entry name" value="UBIQUINONE BIOSYNTHESIS ACCESSORY FACTOR UBIK"/>
    <property type="match status" value="1"/>
</dbReference>
<dbReference type="GO" id="GO:0005829">
    <property type="term" value="C:cytosol"/>
    <property type="evidence" value="ECO:0007669"/>
    <property type="project" value="TreeGrafter"/>
</dbReference>
<dbReference type="Proteomes" id="UP000652567">
    <property type="component" value="Unassembled WGS sequence"/>
</dbReference>
<comment type="subcellular location">
    <subcellularLocation>
        <location evidence="1">Cytoplasm</location>
    </subcellularLocation>
</comment>
<name>A0A928YUG0_9GAMM</name>
<accession>A0A928YUG0</accession>
<keyword evidence="1" id="KW-0963">Cytoplasm</keyword>
<proteinExistence type="inferred from homology"/>
<feature type="coiled-coil region" evidence="1">
    <location>
        <begin position="26"/>
        <end position="82"/>
    </location>
</feature>
<comment type="caution">
    <text evidence="2">The sequence shown here is derived from an EMBL/GenBank/DDBJ whole genome shotgun (WGS) entry which is preliminary data.</text>
</comment>
<organism evidence="2 3">
    <name type="scientific">Cellvibrio polysaccharolyticus</name>
    <dbReference type="NCBI Taxonomy" id="2082724"/>
    <lineage>
        <taxon>Bacteria</taxon>
        <taxon>Pseudomonadati</taxon>
        <taxon>Pseudomonadota</taxon>
        <taxon>Gammaproteobacteria</taxon>
        <taxon>Cellvibrionales</taxon>
        <taxon>Cellvibrionaceae</taxon>
        <taxon>Cellvibrio</taxon>
    </lineage>
</organism>
<dbReference type="AlphaFoldDB" id="A0A928YUG0"/>
<keyword evidence="1" id="KW-0175">Coiled coil</keyword>
<evidence type="ECO:0000313" key="3">
    <source>
        <dbReference type="Proteomes" id="UP000652567"/>
    </source>
</evidence>
<keyword evidence="3" id="KW-1185">Reference proteome</keyword>
<dbReference type="HAMAP" id="MF_02216">
    <property type="entry name" value="UbiK"/>
    <property type="match status" value="1"/>
</dbReference>
<dbReference type="GO" id="GO:0006744">
    <property type="term" value="P:ubiquinone biosynthetic process"/>
    <property type="evidence" value="ECO:0007669"/>
    <property type="project" value="UniProtKB-UniRule"/>
</dbReference>
<dbReference type="InterPro" id="IPR007475">
    <property type="entry name" value="UbiK"/>
</dbReference>
<sequence length="86" mass="9898">MLQDFTKRLSDELQSRIAGLDQSLPARELNAALQAALRKMDLVTREEFDAQAAVLQRTRQRLEALEQQLQTWEAQQATREEKNTDA</sequence>
<gene>
    <name evidence="1" type="primary">ubiK</name>
    <name evidence="2" type="ORF">C4F51_02490</name>
</gene>
<protein>
    <recommendedName>
        <fullName evidence="1">Ubiquinone biosynthesis accessory factor UbiK</fullName>
    </recommendedName>
</protein>
<keyword evidence="1" id="KW-0831">Ubiquinone biosynthesis</keyword>
<dbReference type="PANTHER" id="PTHR38040">
    <property type="entry name" value="UBIQUINONE BIOSYNTHESIS ACCESSORY FACTOR UBIK"/>
    <property type="match status" value="1"/>
</dbReference>
<dbReference type="RefSeq" id="WP_193906855.1">
    <property type="nucleotide sequence ID" value="NZ_PRDL01000001.1"/>
</dbReference>
<evidence type="ECO:0000256" key="1">
    <source>
        <dbReference type="HAMAP-Rule" id="MF_02216"/>
    </source>
</evidence>